<feature type="domain" description="2Fe-2S ferredoxin-type" evidence="8">
    <location>
        <begin position="403"/>
        <end position="488"/>
    </location>
</feature>
<evidence type="ECO:0000313" key="10">
    <source>
        <dbReference type="EMBL" id="MCV7424125.1"/>
    </source>
</evidence>
<evidence type="ECO:0000256" key="5">
    <source>
        <dbReference type="ARBA" id="ARBA00023004"/>
    </source>
</evidence>
<dbReference type="InterPro" id="IPR017927">
    <property type="entry name" value="FAD-bd_FR_type"/>
</dbReference>
<reference evidence="10" key="2">
    <citation type="journal article" date="2022" name="BMC Genomics">
        <title>Comparative genome analysis of mycobacteria focusing on tRNA and non-coding RNA.</title>
        <authorList>
            <person name="Behra P.R.K."/>
            <person name="Pettersson B.M.F."/>
            <person name="Ramesh M."/>
            <person name="Das S."/>
            <person name="Dasgupta S."/>
            <person name="Kirsebom L.A."/>
        </authorList>
    </citation>
    <scope>NUCLEOTIDE SEQUENCE</scope>
    <source>
        <strain evidence="10">DSM 44838</strain>
    </source>
</reference>
<evidence type="ECO:0000256" key="4">
    <source>
        <dbReference type="ARBA" id="ARBA00023002"/>
    </source>
</evidence>
<feature type="compositionally biased region" description="Low complexity" evidence="7">
    <location>
        <begin position="160"/>
        <end position="172"/>
    </location>
</feature>
<evidence type="ECO:0000256" key="6">
    <source>
        <dbReference type="ARBA" id="ARBA00023014"/>
    </source>
</evidence>
<dbReference type="Gene3D" id="3.10.20.30">
    <property type="match status" value="1"/>
</dbReference>
<dbReference type="GO" id="GO:0016491">
    <property type="term" value="F:oxidoreductase activity"/>
    <property type="evidence" value="ECO:0007669"/>
    <property type="project" value="UniProtKB-KW"/>
</dbReference>
<feature type="domain" description="FAD-binding FR-type" evidence="9">
    <location>
        <begin position="172"/>
        <end position="279"/>
    </location>
</feature>
<keyword evidence="6" id="KW-0411">Iron-sulfur</keyword>
<dbReference type="PROSITE" id="PS51085">
    <property type="entry name" value="2FE2S_FER_2"/>
    <property type="match status" value="1"/>
</dbReference>
<dbReference type="CDD" id="cd00207">
    <property type="entry name" value="fer2"/>
    <property type="match status" value="1"/>
</dbReference>
<dbReference type="SUPFAM" id="SSF63380">
    <property type="entry name" value="Riboflavin synthase domain-like"/>
    <property type="match status" value="1"/>
</dbReference>
<dbReference type="InterPro" id="IPR039261">
    <property type="entry name" value="FNR_nucleotide-bd"/>
</dbReference>
<evidence type="ECO:0000256" key="2">
    <source>
        <dbReference type="ARBA" id="ARBA00022714"/>
    </source>
</evidence>
<dbReference type="InterPro" id="IPR012675">
    <property type="entry name" value="Beta-grasp_dom_sf"/>
</dbReference>
<comment type="caution">
    <text evidence="10">The sequence shown here is derived from an EMBL/GenBank/DDBJ whole genome shotgun (WGS) entry which is preliminary data.</text>
</comment>
<dbReference type="PANTHER" id="PTHR30212">
    <property type="entry name" value="PROTEIN YIIM"/>
    <property type="match status" value="1"/>
</dbReference>
<dbReference type="GO" id="GO:0046872">
    <property type="term" value="F:metal ion binding"/>
    <property type="evidence" value="ECO:0007669"/>
    <property type="project" value="UniProtKB-KW"/>
</dbReference>
<dbReference type="PROSITE" id="PS51384">
    <property type="entry name" value="FAD_FR"/>
    <property type="match status" value="1"/>
</dbReference>
<dbReference type="InterPro" id="IPR001041">
    <property type="entry name" value="2Fe-2S_ferredoxin-type"/>
</dbReference>
<dbReference type="Gene3D" id="3.40.50.80">
    <property type="entry name" value="Nucleotide-binding domain of ferredoxin-NADP reductase (FNR) module"/>
    <property type="match status" value="1"/>
</dbReference>
<dbReference type="SUPFAM" id="SSF54292">
    <property type="entry name" value="2Fe-2S ferredoxin-like"/>
    <property type="match status" value="1"/>
</dbReference>
<dbReference type="Pfam" id="PF00111">
    <property type="entry name" value="Fer2"/>
    <property type="match status" value="1"/>
</dbReference>
<keyword evidence="11" id="KW-1185">Reference proteome</keyword>
<evidence type="ECO:0000259" key="9">
    <source>
        <dbReference type="PROSITE" id="PS51384"/>
    </source>
</evidence>
<proteinExistence type="predicted"/>
<dbReference type="GO" id="GO:0051537">
    <property type="term" value="F:2 iron, 2 sulfur cluster binding"/>
    <property type="evidence" value="ECO:0007669"/>
    <property type="project" value="UniProtKB-KW"/>
</dbReference>
<dbReference type="InterPro" id="IPR036010">
    <property type="entry name" value="2Fe-2S_ferredoxin-like_sf"/>
</dbReference>
<name>A0A9X2Z9A1_9MYCO</name>
<dbReference type="AlphaFoldDB" id="A0A9X2Z9A1"/>
<gene>
    <name evidence="10" type="ORF">H7K45_26565</name>
</gene>
<keyword evidence="5" id="KW-0408">Iron</keyword>
<keyword evidence="4" id="KW-0560">Oxidoreductase</keyword>
<dbReference type="PANTHER" id="PTHR30212:SF2">
    <property type="entry name" value="PROTEIN YIIM"/>
    <property type="match status" value="1"/>
</dbReference>
<keyword evidence="1" id="KW-0285">Flavoprotein</keyword>
<evidence type="ECO:0000313" key="11">
    <source>
        <dbReference type="Proteomes" id="UP001141629"/>
    </source>
</evidence>
<dbReference type="Gene3D" id="2.40.30.10">
    <property type="entry name" value="Translation factors"/>
    <property type="match status" value="1"/>
</dbReference>
<sequence length="488" mass="52794">MCGFLDGDCHDARHRIHQRAPVGRRASPRGRRRHRPVLDGDRLRRRRTHGRRVDRADPAPSPRCRCPRAPGRRRRRGPGCARGRRRHRPRGVAPADRRACGRLPAAARPRAAPRDRRRRDHRRQHRRGRQGRPLRALPHRDPRDRSTGRSPGLPRLPATARSAGPRVAAPRRAPRGAGVIGLALDVVGVDDRIPGIRSLTLARPDGGPLPSFVPGSHLVVECGPVLNAYSLTGDGASPVTYAISVLSCPGGSGGSQWIHGLSVGDVVGVHGPRSAFAPVLSATRHLLVAAGIGITPMVSHLRSARRWRRPVELLYVHRPGRGAHLDDVDALAESASVFTDRESFTAAVDDALGRQPLGTHLYLCGPAAFMAEVTARATAWGWPASRVHVEHFGTDAFDPGEPFDVHLRTTGETFTVGAGVSLLEALLARGVDVPNLCRRGVCGECRVEVTAGDVLHRDLFLGERERAAGDSMMCCVSRAAGARLELAP</sequence>
<dbReference type="EMBL" id="JACKVK010000013">
    <property type="protein sequence ID" value="MCV7424125.1"/>
    <property type="molecule type" value="Genomic_DNA"/>
</dbReference>
<feature type="compositionally biased region" description="Basic and acidic residues" evidence="7">
    <location>
        <begin position="138"/>
        <end position="147"/>
    </location>
</feature>
<dbReference type="InterPro" id="IPR052353">
    <property type="entry name" value="Benzoxazolinone_Detox_Enz"/>
</dbReference>
<dbReference type="CDD" id="cd06185">
    <property type="entry name" value="PDR_like"/>
    <property type="match status" value="1"/>
</dbReference>
<reference evidence="10" key="1">
    <citation type="submission" date="2020-07" db="EMBL/GenBank/DDBJ databases">
        <authorList>
            <person name="Pettersson B.M.F."/>
            <person name="Behra P.R.K."/>
            <person name="Ramesh M."/>
            <person name="Das S."/>
            <person name="Dasgupta S."/>
            <person name="Kirsebom L.A."/>
        </authorList>
    </citation>
    <scope>NUCLEOTIDE SEQUENCE</scope>
    <source>
        <strain evidence="10">DSM 44838</strain>
    </source>
</reference>
<organism evidence="10 11">
    <name type="scientific">Mycobacterium yunnanensis</name>
    <dbReference type="NCBI Taxonomy" id="368477"/>
    <lineage>
        <taxon>Bacteria</taxon>
        <taxon>Bacillati</taxon>
        <taxon>Actinomycetota</taxon>
        <taxon>Actinomycetes</taxon>
        <taxon>Mycobacteriales</taxon>
        <taxon>Mycobacteriaceae</taxon>
        <taxon>Mycobacterium</taxon>
    </lineage>
</organism>
<keyword evidence="3" id="KW-0479">Metal-binding</keyword>
<protein>
    <submittedName>
        <fullName evidence="10">Oxidoreductase</fullName>
    </submittedName>
</protein>
<feature type="compositionally biased region" description="Low complexity" evidence="7">
    <location>
        <begin position="101"/>
        <end position="110"/>
    </location>
</feature>
<dbReference type="Proteomes" id="UP001141629">
    <property type="component" value="Unassembled WGS sequence"/>
</dbReference>
<feature type="region of interest" description="Disordered" evidence="7">
    <location>
        <begin position="16"/>
        <end position="172"/>
    </location>
</feature>
<evidence type="ECO:0000256" key="1">
    <source>
        <dbReference type="ARBA" id="ARBA00022630"/>
    </source>
</evidence>
<keyword evidence="2" id="KW-0001">2Fe-2S</keyword>
<feature type="compositionally biased region" description="Basic residues" evidence="7">
    <location>
        <begin position="26"/>
        <end position="35"/>
    </location>
</feature>
<feature type="compositionally biased region" description="Basic residues" evidence="7">
    <location>
        <begin position="115"/>
        <end position="132"/>
    </location>
</feature>
<evidence type="ECO:0000259" key="8">
    <source>
        <dbReference type="PROSITE" id="PS51085"/>
    </source>
</evidence>
<accession>A0A9X2Z9A1</accession>
<evidence type="ECO:0000256" key="3">
    <source>
        <dbReference type="ARBA" id="ARBA00022723"/>
    </source>
</evidence>
<dbReference type="SUPFAM" id="SSF52343">
    <property type="entry name" value="Ferredoxin reductase-like, C-terminal NADP-linked domain"/>
    <property type="match status" value="1"/>
</dbReference>
<feature type="compositionally biased region" description="Basic residues" evidence="7">
    <location>
        <begin position="70"/>
        <end position="90"/>
    </location>
</feature>
<dbReference type="InterPro" id="IPR054582">
    <property type="entry name" value="DmmA-like_N"/>
</dbReference>
<evidence type="ECO:0000256" key="7">
    <source>
        <dbReference type="SAM" id="MobiDB-lite"/>
    </source>
</evidence>
<dbReference type="InterPro" id="IPR017938">
    <property type="entry name" value="Riboflavin_synthase-like_b-brl"/>
</dbReference>
<dbReference type="Pfam" id="PF22290">
    <property type="entry name" value="DmmA-like_N"/>
    <property type="match status" value="1"/>
</dbReference>
<dbReference type="PRINTS" id="PR00409">
    <property type="entry name" value="PHDIOXRDTASE"/>
</dbReference>